<evidence type="ECO:0000313" key="3">
    <source>
        <dbReference type="Proteomes" id="UP000022272"/>
    </source>
</evidence>
<organism evidence="2 3">
    <name type="scientific">Bacteroides fragilis str. 2-F-2 #4</name>
    <dbReference type="NCBI Taxonomy" id="1339280"/>
    <lineage>
        <taxon>Bacteria</taxon>
        <taxon>Pseudomonadati</taxon>
        <taxon>Bacteroidota</taxon>
        <taxon>Bacteroidia</taxon>
        <taxon>Bacteroidales</taxon>
        <taxon>Bacteroidaceae</taxon>
        <taxon>Bacteroides</taxon>
    </lineage>
</organism>
<dbReference type="Proteomes" id="UP000022272">
    <property type="component" value="Unassembled WGS sequence"/>
</dbReference>
<proteinExistence type="predicted"/>
<evidence type="ECO:0000256" key="1">
    <source>
        <dbReference type="SAM" id="Phobius"/>
    </source>
</evidence>
<dbReference type="PATRIC" id="fig|1339280.3.peg.3668"/>
<keyword evidence="1" id="KW-0472">Membrane</keyword>
<gene>
    <name evidence="2" type="ORF">M076_3828</name>
</gene>
<accession>A0A015ZFQ6</accession>
<keyword evidence="1" id="KW-1133">Transmembrane helix</keyword>
<dbReference type="AlphaFoldDB" id="A0A015ZFQ6"/>
<keyword evidence="1" id="KW-0812">Transmembrane</keyword>
<sequence length="40" mass="4741">MYVIIFFYCFFVSFFCFYCFFCLFSFFRATGSGEAASLLP</sequence>
<feature type="transmembrane region" description="Helical" evidence="1">
    <location>
        <begin position="5"/>
        <end position="27"/>
    </location>
</feature>
<name>A0A015ZFQ6_BACFG</name>
<comment type="caution">
    <text evidence="2">The sequence shown here is derived from an EMBL/GenBank/DDBJ whole genome shotgun (WGS) entry which is preliminary data.</text>
</comment>
<protein>
    <submittedName>
        <fullName evidence="2">Putative membrane protein</fullName>
    </submittedName>
</protein>
<reference evidence="2 3" key="1">
    <citation type="submission" date="2014-02" db="EMBL/GenBank/DDBJ databases">
        <authorList>
            <person name="Sears C."/>
            <person name="Carroll K."/>
            <person name="Sack B.R."/>
            <person name="Qadri F."/>
            <person name="Myers L.L."/>
            <person name="Chung G.-T."/>
            <person name="Escheverria P."/>
            <person name="Fraser C.M."/>
            <person name="Sadzewicz L."/>
            <person name="Shefchek K.A."/>
            <person name="Tallon L."/>
            <person name="Das S.P."/>
            <person name="Daugherty S."/>
            <person name="Mongodin E.F."/>
        </authorList>
    </citation>
    <scope>NUCLEOTIDE SEQUENCE [LARGE SCALE GENOMIC DNA]</scope>
    <source>
        <strain evidence="2 3">2-F-2 #4</strain>
    </source>
</reference>
<dbReference type="EMBL" id="JGDM01000082">
    <property type="protein sequence ID" value="EXZ43147.1"/>
    <property type="molecule type" value="Genomic_DNA"/>
</dbReference>
<evidence type="ECO:0000313" key="2">
    <source>
        <dbReference type="EMBL" id="EXZ43147.1"/>
    </source>
</evidence>